<dbReference type="AlphaFoldDB" id="A0A8H5ZIR1"/>
<gene>
    <name evidence="6" type="ORF">GGP41_004131</name>
</gene>
<evidence type="ECO:0000256" key="3">
    <source>
        <dbReference type="ARBA" id="ARBA00022552"/>
    </source>
</evidence>
<organism evidence="6 7">
    <name type="scientific">Cochliobolus sativus</name>
    <name type="common">Common root rot and spot blotch fungus</name>
    <name type="synonym">Bipolaris sorokiniana</name>
    <dbReference type="NCBI Taxonomy" id="45130"/>
    <lineage>
        <taxon>Eukaryota</taxon>
        <taxon>Fungi</taxon>
        <taxon>Dikarya</taxon>
        <taxon>Ascomycota</taxon>
        <taxon>Pezizomycotina</taxon>
        <taxon>Dothideomycetes</taxon>
        <taxon>Pleosporomycetidae</taxon>
        <taxon>Pleosporales</taxon>
        <taxon>Pleosporineae</taxon>
        <taxon>Pleosporaceae</taxon>
        <taxon>Bipolaris</taxon>
    </lineage>
</organism>
<keyword evidence="3" id="KW-0698">rRNA processing</keyword>
<evidence type="ECO:0000256" key="4">
    <source>
        <dbReference type="ARBA" id="ARBA00023242"/>
    </source>
</evidence>
<dbReference type="EMBL" id="WNKQ01000005">
    <property type="protein sequence ID" value="KAF5851288.1"/>
    <property type="molecule type" value="Genomic_DNA"/>
</dbReference>
<dbReference type="GO" id="GO:0030688">
    <property type="term" value="C:preribosome, small subunit precursor"/>
    <property type="evidence" value="ECO:0007669"/>
    <property type="project" value="InterPro"/>
</dbReference>
<comment type="subcellular location">
    <subcellularLocation>
        <location evidence="1">Nucleus</location>
    </subcellularLocation>
</comment>
<dbReference type="OMA" id="AMWFSDR"/>
<name>A0A8H5ZIR1_COCSA</name>
<evidence type="ECO:0000256" key="5">
    <source>
        <dbReference type="SAM" id="MobiDB-lite"/>
    </source>
</evidence>
<dbReference type="GO" id="GO:0005634">
    <property type="term" value="C:nucleus"/>
    <property type="evidence" value="ECO:0007669"/>
    <property type="project" value="UniProtKB-SubCell"/>
</dbReference>
<reference evidence="6" key="1">
    <citation type="submission" date="2019-11" db="EMBL/GenBank/DDBJ databases">
        <title>Bipolaris sorokiniana Genome sequencing.</title>
        <authorList>
            <person name="Wang H."/>
        </authorList>
    </citation>
    <scope>NUCLEOTIDE SEQUENCE</scope>
</reference>
<evidence type="ECO:0000256" key="1">
    <source>
        <dbReference type="ARBA" id="ARBA00004123"/>
    </source>
</evidence>
<dbReference type="Proteomes" id="UP000624244">
    <property type="component" value="Unassembled WGS sequence"/>
</dbReference>
<sequence>MTSDAQNNPFIRNLASSDKKVRDQALDALKQYLSAQSEISELDLLKLWKGLFYCLWMQDKPALQQRLSRDLASLVSTLRTPVVLPFIRAFFLTMSREWGHIEALRLDKYLYLIRQYVNASFAFLSRNKWKKGLLEQWNSIMEETPLECKNMRIPNGLRYHVMDVWVDELEKIEGDEWEKDENKETLEKLVQPIESMAKNGNLKPLRNAAKECLADERLRAWRGQETEVASGPEEEDEEAEWGGFAD</sequence>
<dbReference type="Pfam" id="PF05997">
    <property type="entry name" value="Nop52"/>
    <property type="match status" value="1"/>
</dbReference>
<comment type="caution">
    <text evidence="6">The sequence shown here is derived from an EMBL/GenBank/DDBJ whole genome shotgun (WGS) entry which is preliminary data.</text>
</comment>
<evidence type="ECO:0000256" key="2">
    <source>
        <dbReference type="ARBA" id="ARBA00006374"/>
    </source>
</evidence>
<protein>
    <submittedName>
        <fullName evidence="6">Uncharacterized protein</fullName>
    </submittedName>
</protein>
<comment type="similarity">
    <text evidence="2">Belongs to the RRP1 family.</text>
</comment>
<dbReference type="PANTHER" id="PTHR13026">
    <property type="entry name" value="NNP-1 PROTEIN NOVEL NUCLEAR PROTEIN 1 NOP52"/>
    <property type="match status" value="1"/>
</dbReference>
<feature type="region of interest" description="Disordered" evidence="5">
    <location>
        <begin position="223"/>
        <end position="246"/>
    </location>
</feature>
<accession>A0A8H5ZIR1</accession>
<evidence type="ECO:0000313" key="7">
    <source>
        <dbReference type="Proteomes" id="UP000624244"/>
    </source>
</evidence>
<dbReference type="InterPro" id="IPR010301">
    <property type="entry name" value="RRP1"/>
</dbReference>
<keyword evidence="4" id="KW-0539">Nucleus</keyword>
<dbReference type="GO" id="GO:0006364">
    <property type="term" value="P:rRNA processing"/>
    <property type="evidence" value="ECO:0007669"/>
    <property type="project" value="UniProtKB-KW"/>
</dbReference>
<dbReference type="PANTHER" id="PTHR13026:SF0">
    <property type="entry name" value="RIBOSOMAL RNA PROCESSING 1B"/>
    <property type="match status" value="1"/>
</dbReference>
<proteinExistence type="inferred from homology"/>
<evidence type="ECO:0000313" key="6">
    <source>
        <dbReference type="EMBL" id="KAF5851288.1"/>
    </source>
</evidence>